<organism evidence="3 8">
    <name type="scientific">Plasmodium berghei</name>
    <dbReference type="NCBI Taxonomy" id="5821"/>
    <lineage>
        <taxon>Eukaryota</taxon>
        <taxon>Sar</taxon>
        <taxon>Alveolata</taxon>
        <taxon>Apicomplexa</taxon>
        <taxon>Aconoidasida</taxon>
        <taxon>Haemosporida</taxon>
        <taxon>Plasmodiidae</taxon>
        <taxon>Plasmodium</taxon>
        <taxon>Plasmodium (Vinckeia)</taxon>
    </lineage>
</organism>
<accession>A0A0Y9TYV4</accession>
<dbReference type="OMA" id="ANIIFMR"/>
<dbReference type="SUPFAM" id="SSF53254">
    <property type="entry name" value="Phosphoglycerate mutase-like"/>
    <property type="match status" value="2"/>
</dbReference>
<evidence type="ECO:0000313" key="10">
    <source>
        <dbReference type="Proteomes" id="UP000219974"/>
    </source>
</evidence>
<dbReference type="OrthoDB" id="10257284at2759"/>
<dbReference type="AlphaFoldDB" id="A0A0Y9TYV4"/>
<dbReference type="VEuPathDB" id="PlasmoDB:PBANKA_0305500"/>
<evidence type="ECO:0000313" key="7">
    <source>
        <dbReference type="EMBL" id="SCN22156.1"/>
    </source>
</evidence>
<protein>
    <submittedName>
        <fullName evidence="3">Uncharacterized protein</fullName>
    </submittedName>
</protein>
<dbReference type="GO" id="GO:0016791">
    <property type="term" value="F:phosphatase activity"/>
    <property type="evidence" value="ECO:0007669"/>
    <property type="project" value="TreeGrafter"/>
</dbReference>
<sequence>MLRKKDAEKNENEKETHILFYKKLKKRNKKKKKLKQSLCCSFKLYNLRRNCYFDNFPKKLLICRKCVFAYFEVNVVANIIFMRHGARTPKKKIKNIWPFVEKKGDLTFLGFEQSIKIGEYLREYYHSLKKLNKKYNKKRYRHIRDSKVFKFFKWNEEHQIKEMLNYFICVKKGLNSTDRPLFMGDQTIENSLFLNYINYLYFHKKHLLKKKLKNYDIKKKKNYDTFIKVINKYLSIRTTNSERCKLTAYAIICGILGVNKKIYMSFFLLKYINNIDFFQDSWKIFKILNEEIFSNCIHSDIWNIWWNKNKKGLEKCLKNNNFFFSDNIEKRLKFDYKLCYYKEKCRYTKIIEKYDLFMNIISFINFYINVFFYFLKILYILCSIVKVAERDTIMISTLKSTNNYIKILKNYIFENSNIYKFLNNYYKSEISIIYYLTKWKSNYICRFSLLLNNKYSNYSNKGKDNRVGIIQNKKDNKIGIIQNKIFTILKKYNSTLYILKKKLNKSIILNDIKKINYSSGYMKNYLHLPILFNLKNMDMNIHKIKLLQINSIYDWCNKNDNMGLYNYKYHIFKRKQKNVKIIKQFVSSYDAYLYHNINIIFDIKKGHENLKLKEINFQNYFQKKQEKINKLFFQKIYQCYKWMMSFEYNNRYLSWVCSGLSLIDVVINFLISVRLFENKKNKKKYIYTPKVTLYLTHQSAILSFQSCIGIKKKYMKIPPFGGFISLELIQIKMKIVKNNSIILHSSFSNFDDKNNVLNFGYDNNFINIFCCKEDCVWKKKKNIYRKRRKGIQEIKKNTKLENYKNIFKVHDSKIHDFKKLFFLLCKENIDIDHLIQLYDECLKNNYKNIRNLNFKNDDNIKDNKKKRKFHGFFVKFTFNNFFPLKLEKKNIITKNVHKINDNHIMKDISNSNQNYIFNPKKFKYIENIQKNNYSNYNKLDQIIKIYHNDYINLENTYDKYMDYIYNSNSDIYRNIYTKLNKIYSEQNSIKKHTHFNNKIMSRKYNHKQKKNENILKPKSENKYSNQLNNFKFRHKFTKKKNVLIPINFEITQNQKFYIFQNKNVDLDDQNDGVTGYRIKGPRKKGALKIFKKWAKKKTYKNEKNTQSKQYMNGNIICLDCLVAYLKKMIRVYGNPEMV</sequence>
<dbReference type="Proteomes" id="UP000219860">
    <property type="component" value="Chromosome 3"/>
</dbReference>
<feature type="transmembrane region" description="Helical" evidence="2">
    <location>
        <begin position="356"/>
        <end position="375"/>
    </location>
</feature>
<name>A0A0Y9TYV4_PLABE</name>
<gene>
    <name evidence="3" type="ORF">PBK173_000039200</name>
    <name evidence="7" type="ORF">PBNK65E_000037200</name>
    <name evidence="4" type="ORF">PBNK65NY_000036600</name>
    <name evidence="5" type="ORF">PBSP11A_000036700</name>
    <name evidence="6" type="ORF">PBSP11RLL_000036700</name>
</gene>
<evidence type="ECO:0000313" key="8">
    <source>
        <dbReference type="Proteomes" id="UP000069549"/>
    </source>
</evidence>
<dbReference type="Proteomes" id="UP000516480">
    <property type="component" value="Chromosome 3"/>
</dbReference>
<dbReference type="InterPro" id="IPR050645">
    <property type="entry name" value="Histidine_acid_phosphatase"/>
</dbReference>
<dbReference type="EMBL" id="LT614629">
    <property type="protein sequence ID" value="SCN22156.1"/>
    <property type="molecule type" value="Genomic_DNA"/>
</dbReference>
<evidence type="ECO:0000313" key="5">
    <source>
        <dbReference type="EMBL" id="SCM15355.1"/>
    </source>
</evidence>
<keyword evidence="2" id="KW-0472">Membrane</keyword>
<dbReference type="Proteomes" id="UP000069549">
    <property type="component" value="Chromosome 3"/>
</dbReference>
<feature type="transmembrane region" description="Helical" evidence="2">
    <location>
        <begin position="652"/>
        <end position="676"/>
    </location>
</feature>
<dbReference type="InterPro" id="IPR029033">
    <property type="entry name" value="His_PPase_superfam"/>
</dbReference>
<evidence type="ECO:0000313" key="6">
    <source>
        <dbReference type="EMBL" id="SCM17148.1"/>
    </source>
</evidence>
<evidence type="ECO:0000313" key="12">
    <source>
        <dbReference type="Proteomes" id="UP000516480"/>
    </source>
</evidence>
<dbReference type="EMBL" id="LT160023">
    <property type="protein sequence ID" value="CXH93418.1"/>
    <property type="molecule type" value="Genomic_DNA"/>
</dbReference>
<dbReference type="EMBL" id="LT608139">
    <property type="protein sequence ID" value="SCL90791.1"/>
    <property type="molecule type" value="Genomic_DNA"/>
</dbReference>
<evidence type="ECO:0000313" key="4">
    <source>
        <dbReference type="EMBL" id="SCL90791.1"/>
    </source>
</evidence>
<evidence type="ECO:0000313" key="11">
    <source>
        <dbReference type="Proteomes" id="UP000220214"/>
    </source>
</evidence>
<reference evidence="3 8" key="1">
    <citation type="submission" date="2016-02" db="EMBL/GenBank/DDBJ databases">
        <authorList>
            <consortium name="Pathogen Informatics"/>
        </authorList>
    </citation>
    <scope>NUCLEOTIDE SEQUENCE [LARGE SCALE GENOMIC DNA]</scope>
    <source>
        <strain evidence="3 8">K173</strain>
        <strain evidence="4 12">NK65 ny</strain>
        <strain evidence="7 11">NK65e</strain>
        <strain evidence="5 9">SP11 Antwerpcl1</strain>
        <strain evidence="6 10">SP11 RLL</strain>
    </source>
</reference>
<dbReference type="PANTHER" id="PTHR11567">
    <property type="entry name" value="ACID PHOSPHATASE-RELATED"/>
    <property type="match status" value="1"/>
</dbReference>
<dbReference type="PANTHER" id="PTHR11567:SF110">
    <property type="entry name" value="2-PHOSPHOXYLOSE PHOSPHATASE 1"/>
    <property type="match status" value="1"/>
</dbReference>
<dbReference type="Proteomes" id="UP000220214">
    <property type="component" value="Chromosome 3"/>
</dbReference>
<keyword evidence="2" id="KW-0812">Transmembrane</keyword>
<evidence type="ECO:0000256" key="1">
    <source>
        <dbReference type="ARBA" id="ARBA00022801"/>
    </source>
</evidence>
<dbReference type="EMBL" id="LT608251">
    <property type="protein sequence ID" value="SCM15355.1"/>
    <property type="molecule type" value="Genomic_DNA"/>
</dbReference>
<evidence type="ECO:0000313" key="3">
    <source>
        <dbReference type="EMBL" id="CXH93418.1"/>
    </source>
</evidence>
<dbReference type="EMBL" id="LT608267">
    <property type="protein sequence ID" value="SCM17148.1"/>
    <property type="molecule type" value="Genomic_DNA"/>
</dbReference>
<keyword evidence="1" id="KW-0378">Hydrolase</keyword>
<proteinExistence type="predicted"/>
<dbReference type="Gene3D" id="3.40.50.1240">
    <property type="entry name" value="Phosphoglycerate mutase-like"/>
    <property type="match status" value="2"/>
</dbReference>
<evidence type="ECO:0000313" key="9">
    <source>
        <dbReference type="Proteomes" id="UP000219860"/>
    </source>
</evidence>
<evidence type="ECO:0000256" key="2">
    <source>
        <dbReference type="SAM" id="Phobius"/>
    </source>
</evidence>
<keyword evidence="2" id="KW-1133">Transmembrane helix</keyword>
<dbReference type="Proteomes" id="UP000219974">
    <property type="component" value="Chromosome 3"/>
</dbReference>